<dbReference type="Proteomes" id="UP000229970">
    <property type="component" value="Unassembled WGS sequence"/>
</dbReference>
<dbReference type="EMBL" id="MEIP01000025">
    <property type="protein sequence ID" value="PIT45445.1"/>
    <property type="molecule type" value="Genomic_DNA"/>
</dbReference>
<dbReference type="SUPFAM" id="SSF54285">
    <property type="entry name" value="MoaD/ThiS"/>
    <property type="match status" value="1"/>
</dbReference>
<dbReference type="CDD" id="cd00565">
    <property type="entry name" value="Ubl_ThiS"/>
    <property type="match status" value="1"/>
</dbReference>
<dbReference type="EMBL" id="MEIP01000023">
    <property type="protein sequence ID" value="PIT46167.1"/>
    <property type="molecule type" value="Genomic_DNA"/>
</dbReference>
<dbReference type="InterPro" id="IPR010035">
    <property type="entry name" value="Thi_S"/>
</dbReference>
<dbReference type="InterPro" id="IPR003749">
    <property type="entry name" value="ThiS/MoaD-like"/>
</dbReference>
<accession>A0A066TJH2</accession>
<dbReference type="RefSeq" id="WP_037407345.1">
    <property type="nucleotide sequence ID" value="NZ_MEIP01000023.1"/>
</dbReference>
<dbReference type="Gene3D" id="3.10.20.30">
    <property type="match status" value="1"/>
</dbReference>
<evidence type="ECO:0000313" key="2">
    <source>
        <dbReference type="EMBL" id="PIT45445.1"/>
    </source>
</evidence>
<reference evidence="3 4" key="1">
    <citation type="journal article" date="2017" name="MBio">
        <title>Type VI secretion-mediated competition in the bee gut microbiome.</title>
        <authorList>
            <person name="Steele M.I."/>
            <person name="Kwong W.K."/>
            <person name="Powell J.E."/>
            <person name="Whiteley M."/>
            <person name="Moran N.A."/>
        </authorList>
    </citation>
    <scope>NUCLEOTIDE SEQUENCE [LARGE SCALE GENOMIC DNA]</scope>
    <source>
        <strain evidence="3 4">Ruf1-X</strain>
    </source>
</reference>
<dbReference type="AlphaFoldDB" id="A0A066TJH2"/>
<organism evidence="3 4">
    <name type="scientific">Snodgrassella alvi</name>
    <dbReference type="NCBI Taxonomy" id="1196083"/>
    <lineage>
        <taxon>Bacteria</taxon>
        <taxon>Pseudomonadati</taxon>
        <taxon>Pseudomonadota</taxon>
        <taxon>Betaproteobacteria</taxon>
        <taxon>Neisseriales</taxon>
        <taxon>Neisseriaceae</taxon>
        <taxon>Snodgrassella</taxon>
    </lineage>
</organism>
<dbReference type="EMBL" id="MEIP01000029">
    <property type="protein sequence ID" value="PIT43955.1"/>
    <property type="molecule type" value="Genomic_DNA"/>
</dbReference>
<evidence type="ECO:0000313" key="4">
    <source>
        <dbReference type="Proteomes" id="UP000229970"/>
    </source>
</evidence>
<sequence>MHICVNDEVIDFDGQTVADLVEYLMPEAPFAIAVNTSFVTRKQYSSYHLQPQDRVDIVSPVVGG</sequence>
<protein>
    <submittedName>
        <fullName evidence="3">Thiamine biosynthesis protein ThiS</fullName>
    </submittedName>
</protein>
<dbReference type="InterPro" id="IPR016155">
    <property type="entry name" value="Mopterin_synth/thiamin_S_b"/>
</dbReference>
<dbReference type="OrthoDB" id="9800283at2"/>
<evidence type="ECO:0000313" key="1">
    <source>
        <dbReference type="EMBL" id="PIT43955.1"/>
    </source>
</evidence>
<dbReference type="NCBIfam" id="TIGR01683">
    <property type="entry name" value="thiS"/>
    <property type="match status" value="1"/>
</dbReference>
<dbReference type="PANTHER" id="PTHR34472">
    <property type="entry name" value="SULFUR CARRIER PROTEIN THIS"/>
    <property type="match status" value="1"/>
</dbReference>
<comment type="caution">
    <text evidence="3">The sequence shown here is derived from an EMBL/GenBank/DDBJ whole genome shotgun (WGS) entry which is preliminary data.</text>
</comment>
<name>A0A066TJH2_9NEIS</name>
<dbReference type="eggNOG" id="COG2104">
    <property type="taxonomic scope" value="Bacteria"/>
</dbReference>
<dbReference type="Pfam" id="PF02597">
    <property type="entry name" value="ThiS"/>
    <property type="match status" value="1"/>
</dbReference>
<gene>
    <name evidence="3" type="ORF">BHC46_08175</name>
    <name evidence="2" type="ORF">BHC46_10115</name>
    <name evidence="1" type="ORF">BHC46_11890</name>
</gene>
<dbReference type="PANTHER" id="PTHR34472:SF1">
    <property type="entry name" value="SULFUR CARRIER PROTEIN THIS"/>
    <property type="match status" value="1"/>
</dbReference>
<dbReference type="InterPro" id="IPR012675">
    <property type="entry name" value="Beta-grasp_dom_sf"/>
</dbReference>
<evidence type="ECO:0000313" key="3">
    <source>
        <dbReference type="EMBL" id="PIT46167.1"/>
    </source>
</evidence>
<proteinExistence type="predicted"/>